<dbReference type="RefSeq" id="WP_091649236.1">
    <property type="nucleotide sequence ID" value="NZ_FOVW01000001.1"/>
</dbReference>
<dbReference type="AlphaFoldDB" id="A0A1I5AU99"/>
<dbReference type="SUPFAM" id="SSF49464">
    <property type="entry name" value="Carboxypeptidase regulatory domain-like"/>
    <property type="match status" value="1"/>
</dbReference>
<dbReference type="STRING" id="226506.SAMN04488519_101274"/>
<evidence type="ECO:0000256" key="1">
    <source>
        <dbReference type="ARBA" id="ARBA00004571"/>
    </source>
</evidence>
<organism evidence="14 15">
    <name type="scientific">Algoriphagus ornithinivorans</name>
    <dbReference type="NCBI Taxonomy" id="226506"/>
    <lineage>
        <taxon>Bacteria</taxon>
        <taxon>Pseudomonadati</taxon>
        <taxon>Bacteroidota</taxon>
        <taxon>Cytophagia</taxon>
        <taxon>Cytophagales</taxon>
        <taxon>Cyclobacteriaceae</taxon>
        <taxon>Algoriphagus</taxon>
    </lineage>
</organism>
<evidence type="ECO:0000256" key="11">
    <source>
        <dbReference type="SAM" id="SignalP"/>
    </source>
</evidence>
<dbReference type="Gene3D" id="2.170.130.10">
    <property type="entry name" value="TonB-dependent receptor, plug domain"/>
    <property type="match status" value="1"/>
</dbReference>
<evidence type="ECO:0000256" key="5">
    <source>
        <dbReference type="ARBA" id="ARBA00022729"/>
    </source>
</evidence>
<keyword evidence="15" id="KW-1185">Reference proteome</keyword>
<evidence type="ECO:0000256" key="2">
    <source>
        <dbReference type="ARBA" id="ARBA00022448"/>
    </source>
</evidence>
<dbReference type="EMBL" id="FOVW01000001">
    <property type="protein sequence ID" value="SFN65789.1"/>
    <property type="molecule type" value="Genomic_DNA"/>
</dbReference>
<dbReference type="Pfam" id="PF00593">
    <property type="entry name" value="TonB_dep_Rec_b-barrel"/>
    <property type="match status" value="1"/>
</dbReference>
<dbReference type="GO" id="GO:0033214">
    <property type="term" value="P:siderophore-iron import into cell"/>
    <property type="evidence" value="ECO:0007669"/>
    <property type="project" value="TreeGrafter"/>
</dbReference>
<evidence type="ECO:0000259" key="12">
    <source>
        <dbReference type="Pfam" id="PF00593"/>
    </source>
</evidence>
<dbReference type="InterPro" id="IPR036942">
    <property type="entry name" value="Beta-barrel_TonB_sf"/>
</dbReference>
<dbReference type="GO" id="GO:0009279">
    <property type="term" value="C:cell outer membrane"/>
    <property type="evidence" value="ECO:0007669"/>
    <property type="project" value="UniProtKB-SubCell"/>
</dbReference>
<dbReference type="InterPro" id="IPR010917">
    <property type="entry name" value="TonB_rcpt_CS"/>
</dbReference>
<feature type="signal peptide" evidence="11">
    <location>
        <begin position="1"/>
        <end position="20"/>
    </location>
</feature>
<dbReference type="PROSITE" id="PS01156">
    <property type="entry name" value="TONB_DEPENDENT_REC_2"/>
    <property type="match status" value="1"/>
</dbReference>
<keyword evidence="6 10" id="KW-0798">TonB box</keyword>
<keyword evidence="5 11" id="KW-0732">Signal</keyword>
<comment type="subcellular location">
    <subcellularLocation>
        <location evidence="1 9">Cell outer membrane</location>
        <topology evidence="1 9">Multi-pass membrane protein</topology>
    </subcellularLocation>
</comment>
<protein>
    <submittedName>
        <fullName evidence="14">Fe(3+) dicitrate transport protein</fullName>
    </submittedName>
</protein>
<dbReference type="PROSITE" id="PS52016">
    <property type="entry name" value="TONB_DEPENDENT_REC_3"/>
    <property type="match status" value="1"/>
</dbReference>
<dbReference type="Pfam" id="PF07715">
    <property type="entry name" value="Plug"/>
    <property type="match status" value="1"/>
</dbReference>
<sequence>MRFVYSLLICSLLFSTELFAQKNLIKGRISDENGNPVRGASIVLEGTVRGVQSDLNGRYELKDFPKGNYTLMVSLVGFQTWSEEFSIGEQETKEFDITLQEGDLLLSEVNVSASRGILGQENLPEVSDFRINAGKKNEVIKIGEINANLAMNNSRQIFGKTPGMSIWENDGSGIQLGVASRGLSPNRSWEFNVRMNGYDITPDPMGYPEAYFTPPMEVVEQIEIIRGASSLQYGPQFGGLMNFVLRKPDKSTRFTAESINTVGSYGLFSSFNYIGGTEGKWNYTAYYQKRRGDGWRENGFFNTDHAHLEVNYAASNRLKLGYEMTYMTTETQQPGGVTDAQFEEDSRQSTRSRNWFNTPWFIPSLSAEYIVSPSTKLNWKAFGTFAERNSVGFMRPINQEDDLGNRQVDRDFYTTYGTELRMSTNYELFGQEQTLITGFRYFNGAIDRRQLGTGTAGFEMDFSVREGDFRRQLDFNNINTAAFAENVFRFNDKFLLTAGLRYENIRSNMEGQLNLTNGVPQTLEPITRTRNFVLLGLGAEYHVTKTTEFYTNFSQAYRPVLISDLTPPATTDVIDPNLQDSRGYNFDFGYRGSIFPYVKFDLGYFQLNYQDRIGTIAQSRQDGSIYQFRTNLGNSISRGFEGYVEFDPVTAIFESSRFGYLHLFASLAFIDATYGDFEVTSVSNGEIVTRNLEGNQVENAPRKINRFGATYNLGKFSMTWQLSDVGEAFSDASNTVEPNATATVGLIPAYQVQDLSASWNVWKQHSIKAGVNNLTDERYFTRRAGGYPGPGIMPADGRTFYLTLGLKF</sequence>
<dbReference type="InterPro" id="IPR008969">
    <property type="entry name" value="CarboxyPept-like_regulatory"/>
</dbReference>
<evidence type="ECO:0000256" key="8">
    <source>
        <dbReference type="ARBA" id="ARBA00023237"/>
    </source>
</evidence>
<dbReference type="InterPro" id="IPR000531">
    <property type="entry name" value="Beta-barrel_TonB"/>
</dbReference>
<evidence type="ECO:0000256" key="10">
    <source>
        <dbReference type="RuleBase" id="RU003357"/>
    </source>
</evidence>
<evidence type="ECO:0000256" key="6">
    <source>
        <dbReference type="ARBA" id="ARBA00023077"/>
    </source>
</evidence>
<dbReference type="Pfam" id="PF13715">
    <property type="entry name" value="CarbopepD_reg_2"/>
    <property type="match status" value="1"/>
</dbReference>
<evidence type="ECO:0000259" key="13">
    <source>
        <dbReference type="Pfam" id="PF07715"/>
    </source>
</evidence>
<gene>
    <name evidence="14" type="ORF">SAMN04488519_101274</name>
</gene>
<evidence type="ECO:0000313" key="15">
    <source>
        <dbReference type="Proteomes" id="UP000199564"/>
    </source>
</evidence>
<dbReference type="Proteomes" id="UP000199564">
    <property type="component" value="Unassembled WGS sequence"/>
</dbReference>
<evidence type="ECO:0000256" key="9">
    <source>
        <dbReference type="PROSITE-ProRule" id="PRU01360"/>
    </source>
</evidence>
<dbReference type="PANTHER" id="PTHR30442">
    <property type="entry name" value="IRON III DICITRATE TRANSPORT PROTEIN FECA"/>
    <property type="match status" value="1"/>
</dbReference>
<feature type="chain" id="PRO_5011756718" evidence="11">
    <location>
        <begin position="21"/>
        <end position="808"/>
    </location>
</feature>
<dbReference type="InterPro" id="IPR037066">
    <property type="entry name" value="Plug_dom_sf"/>
</dbReference>
<dbReference type="PANTHER" id="PTHR30442:SF0">
    <property type="entry name" value="FE(3+) DICITRATE TRANSPORT PROTEIN FECA"/>
    <property type="match status" value="1"/>
</dbReference>
<keyword evidence="2 9" id="KW-0813">Transport</keyword>
<keyword evidence="8 9" id="KW-0998">Cell outer membrane</keyword>
<keyword evidence="4 9" id="KW-0812">Transmembrane</keyword>
<feature type="domain" description="TonB-dependent receptor-like beta-barrel" evidence="12">
    <location>
        <begin position="407"/>
        <end position="774"/>
    </location>
</feature>
<evidence type="ECO:0000256" key="3">
    <source>
        <dbReference type="ARBA" id="ARBA00022452"/>
    </source>
</evidence>
<dbReference type="InterPro" id="IPR012910">
    <property type="entry name" value="Plug_dom"/>
</dbReference>
<proteinExistence type="inferred from homology"/>
<evidence type="ECO:0000313" key="14">
    <source>
        <dbReference type="EMBL" id="SFN65789.1"/>
    </source>
</evidence>
<keyword evidence="7 9" id="KW-0472">Membrane</keyword>
<evidence type="ECO:0000256" key="7">
    <source>
        <dbReference type="ARBA" id="ARBA00023136"/>
    </source>
</evidence>
<name>A0A1I5AU99_9BACT</name>
<dbReference type="SUPFAM" id="SSF56935">
    <property type="entry name" value="Porins"/>
    <property type="match status" value="1"/>
</dbReference>
<reference evidence="15" key="1">
    <citation type="submission" date="2016-10" db="EMBL/GenBank/DDBJ databases">
        <authorList>
            <person name="Varghese N."/>
            <person name="Submissions S."/>
        </authorList>
    </citation>
    <scope>NUCLEOTIDE SEQUENCE [LARGE SCALE GENOMIC DNA]</scope>
    <source>
        <strain evidence="15">DSM 15282</strain>
    </source>
</reference>
<comment type="similarity">
    <text evidence="9 10">Belongs to the TonB-dependent receptor family.</text>
</comment>
<dbReference type="Gene3D" id="2.40.170.20">
    <property type="entry name" value="TonB-dependent receptor, beta-barrel domain"/>
    <property type="match status" value="1"/>
</dbReference>
<dbReference type="InterPro" id="IPR039426">
    <property type="entry name" value="TonB-dep_rcpt-like"/>
</dbReference>
<accession>A0A1I5AU99</accession>
<dbReference type="Gene3D" id="2.60.40.1120">
    <property type="entry name" value="Carboxypeptidase-like, regulatory domain"/>
    <property type="match status" value="1"/>
</dbReference>
<evidence type="ECO:0000256" key="4">
    <source>
        <dbReference type="ARBA" id="ARBA00022692"/>
    </source>
</evidence>
<keyword evidence="3 9" id="KW-1134">Transmembrane beta strand</keyword>
<feature type="domain" description="TonB-dependent receptor plug" evidence="13">
    <location>
        <begin position="139"/>
        <end position="236"/>
    </location>
</feature>